<dbReference type="InterPro" id="IPR043519">
    <property type="entry name" value="NT_sf"/>
</dbReference>
<dbReference type="SUPFAM" id="SSF81301">
    <property type="entry name" value="Nucleotidyltransferase"/>
    <property type="match status" value="1"/>
</dbReference>
<sequence>MRGDLMRQKNNKLTKLADTQRPSSAYLTAGGLVIHDILESIRKSDEISLDRARKAGSMGKGTALGDEFSPDFDVVCFVNGHEPPFSKELIQAFLRTVKNAGRTTAWTILRTDFTQHSVEVIVEVGPFKFKLDVLPAANFVQGDHLLTAQEREATQSKEGSKRMKTRCKNQRERSNFSTSLAEATVSFVKGVPLNISRVIRIAKYWDKHVDLGLERDDVRLSGRSYLIELVAMGSNRKKTNRGLQGRFSRFLRQMQTLSSARIIFTENYPVSKIPENIFAQSPLILDPINPYNNLGYQLAKPEMVNVLQRWRTAAERTLDFIQARNVDVESWFQNL</sequence>
<dbReference type="PANTHER" id="PTHR11258:SF11">
    <property type="entry name" value="C2H2-TYPE DOMAIN-CONTAINING PROTEIN"/>
    <property type="match status" value="1"/>
</dbReference>
<comment type="caution">
    <text evidence="3">The sequence shown here is derived from an EMBL/GenBank/DDBJ whole genome shotgun (WGS) entry which is preliminary data.</text>
</comment>
<evidence type="ECO:0000256" key="1">
    <source>
        <dbReference type="ARBA" id="ARBA00009526"/>
    </source>
</evidence>
<dbReference type="GO" id="GO:0003725">
    <property type="term" value="F:double-stranded RNA binding"/>
    <property type="evidence" value="ECO:0007669"/>
    <property type="project" value="TreeGrafter"/>
</dbReference>
<dbReference type="EMBL" id="LNIX01000012">
    <property type="protein sequence ID" value="OXA47981.1"/>
    <property type="molecule type" value="Genomic_DNA"/>
</dbReference>
<dbReference type="InterPro" id="IPR018952">
    <property type="entry name" value="2-5-oligoAdlate_synth_1_dom2/C"/>
</dbReference>
<dbReference type="SUPFAM" id="SSF81631">
    <property type="entry name" value="PAP/OAS1 substrate-binding domain"/>
    <property type="match status" value="1"/>
</dbReference>
<proteinExistence type="inferred from homology"/>
<dbReference type="AlphaFoldDB" id="A0A226DTE0"/>
<evidence type="ECO:0000313" key="4">
    <source>
        <dbReference type="Proteomes" id="UP000198287"/>
    </source>
</evidence>
<dbReference type="GO" id="GO:0001730">
    <property type="term" value="F:2'-5'-oligoadenylate synthetase activity"/>
    <property type="evidence" value="ECO:0007669"/>
    <property type="project" value="TreeGrafter"/>
</dbReference>
<dbReference type="GO" id="GO:0005829">
    <property type="term" value="C:cytosol"/>
    <property type="evidence" value="ECO:0007669"/>
    <property type="project" value="TreeGrafter"/>
</dbReference>
<organism evidence="3 4">
    <name type="scientific">Folsomia candida</name>
    <name type="common">Springtail</name>
    <dbReference type="NCBI Taxonomy" id="158441"/>
    <lineage>
        <taxon>Eukaryota</taxon>
        <taxon>Metazoa</taxon>
        <taxon>Ecdysozoa</taxon>
        <taxon>Arthropoda</taxon>
        <taxon>Hexapoda</taxon>
        <taxon>Collembola</taxon>
        <taxon>Entomobryomorpha</taxon>
        <taxon>Isotomoidea</taxon>
        <taxon>Isotomidae</taxon>
        <taxon>Proisotominae</taxon>
        <taxon>Folsomia</taxon>
    </lineage>
</organism>
<accession>A0A226DTE0</accession>
<reference evidence="3 4" key="1">
    <citation type="submission" date="2015-12" db="EMBL/GenBank/DDBJ databases">
        <title>The genome of Folsomia candida.</title>
        <authorList>
            <person name="Faddeeva A."/>
            <person name="Derks M.F."/>
            <person name="Anvar Y."/>
            <person name="Smit S."/>
            <person name="Van Straalen N."/>
            <person name="Roelofs D."/>
        </authorList>
    </citation>
    <scope>NUCLEOTIDE SEQUENCE [LARGE SCALE GENOMIC DNA]</scope>
    <source>
        <strain evidence="3 4">VU population</strain>
        <tissue evidence="3">Whole body</tissue>
    </source>
</reference>
<dbReference type="GO" id="GO:0016020">
    <property type="term" value="C:membrane"/>
    <property type="evidence" value="ECO:0007669"/>
    <property type="project" value="TreeGrafter"/>
</dbReference>
<dbReference type="Gene3D" id="1.10.1410.20">
    <property type="entry name" value="2'-5'-oligoadenylate synthetase 1, domain 2"/>
    <property type="match status" value="1"/>
</dbReference>
<gene>
    <name evidence="3" type="ORF">Fcan01_17315</name>
</gene>
<protein>
    <recommendedName>
        <fullName evidence="2">2'-5'-oligoadenylate synthetase 1 domain-containing protein</fullName>
    </recommendedName>
</protein>
<name>A0A226DTE0_FOLCA</name>
<dbReference type="Pfam" id="PF10421">
    <property type="entry name" value="OAS1_C"/>
    <property type="match status" value="1"/>
</dbReference>
<keyword evidence="4" id="KW-1185">Reference proteome</keyword>
<evidence type="ECO:0000313" key="3">
    <source>
        <dbReference type="EMBL" id="OXA47981.1"/>
    </source>
</evidence>
<evidence type="ECO:0000259" key="2">
    <source>
        <dbReference type="Pfam" id="PF10421"/>
    </source>
</evidence>
<comment type="similarity">
    <text evidence="1">Belongs to the 2-5A synthase family.</text>
</comment>
<feature type="domain" description="2'-5'-oligoadenylate synthetase 1" evidence="2">
    <location>
        <begin position="162"/>
        <end position="324"/>
    </location>
</feature>
<dbReference type="OrthoDB" id="415134at2759"/>
<dbReference type="GO" id="GO:0005654">
    <property type="term" value="C:nucleoplasm"/>
    <property type="evidence" value="ECO:0007669"/>
    <property type="project" value="TreeGrafter"/>
</dbReference>
<dbReference type="PANTHER" id="PTHR11258">
    <property type="entry name" value="2-5 OLIGOADENYLATE SYNTHETASE"/>
    <property type="match status" value="1"/>
</dbReference>
<dbReference type="Proteomes" id="UP000198287">
    <property type="component" value="Unassembled WGS sequence"/>
</dbReference>